<feature type="domain" description="HTH tetR-type" evidence="5">
    <location>
        <begin position="10"/>
        <end position="70"/>
    </location>
</feature>
<evidence type="ECO:0000313" key="6">
    <source>
        <dbReference type="EMBL" id="MBB6033069.1"/>
    </source>
</evidence>
<dbReference type="GO" id="GO:0003700">
    <property type="term" value="F:DNA-binding transcription factor activity"/>
    <property type="evidence" value="ECO:0007669"/>
    <property type="project" value="TreeGrafter"/>
</dbReference>
<accession>A0A841FKA3</accession>
<protein>
    <submittedName>
        <fullName evidence="6">AcrR family transcriptional regulator</fullName>
    </submittedName>
</protein>
<feature type="DNA-binding region" description="H-T-H motif" evidence="4">
    <location>
        <begin position="33"/>
        <end position="52"/>
    </location>
</feature>
<keyword evidence="1" id="KW-0805">Transcription regulation</keyword>
<name>A0A841FKA3_9ACTN</name>
<reference evidence="6 7" key="1">
    <citation type="submission" date="2020-08" db="EMBL/GenBank/DDBJ databases">
        <title>Genomic Encyclopedia of Type Strains, Phase IV (KMG-IV): sequencing the most valuable type-strain genomes for metagenomic binning, comparative biology and taxonomic classification.</title>
        <authorList>
            <person name="Goeker M."/>
        </authorList>
    </citation>
    <scope>NUCLEOTIDE SEQUENCE [LARGE SCALE GENOMIC DNA]</scope>
    <source>
        <strain evidence="6 7">YIM 65646</strain>
    </source>
</reference>
<evidence type="ECO:0000313" key="7">
    <source>
        <dbReference type="Proteomes" id="UP000548476"/>
    </source>
</evidence>
<dbReference type="Gene3D" id="1.10.357.10">
    <property type="entry name" value="Tetracycline Repressor, domain 2"/>
    <property type="match status" value="1"/>
</dbReference>
<comment type="caution">
    <text evidence="6">The sequence shown here is derived from an EMBL/GenBank/DDBJ whole genome shotgun (WGS) entry which is preliminary data.</text>
</comment>
<evidence type="ECO:0000256" key="1">
    <source>
        <dbReference type="ARBA" id="ARBA00023015"/>
    </source>
</evidence>
<dbReference type="Pfam" id="PF17754">
    <property type="entry name" value="TetR_C_14"/>
    <property type="match status" value="1"/>
</dbReference>
<gene>
    <name evidence="6" type="ORF">HNR73_000916</name>
</gene>
<evidence type="ECO:0000256" key="4">
    <source>
        <dbReference type="PROSITE-ProRule" id="PRU00335"/>
    </source>
</evidence>
<organism evidence="6 7">
    <name type="scientific">Phytomonospora endophytica</name>
    <dbReference type="NCBI Taxonomy" id="714109"/>
    <lineage>
        <taxon>Bacteria</taxon>
        <taxon>Bacillati</taxon>
        <taxon>Actinomycetota</taxon>
        <taxon>Actinomycetes</taxon>
        <taxon>Micromonosporales</taxon>
        <taxon>Micromonosporaceae</taxon>
        <taxon>Phytomonospora</taxon>
    </lineage>
</organism>
<dbReference type="EMBL" id="JACHGT010000002">
    <property type="protein sequence ID" value="MBB6033069.1"/>
    <property type="molecule type" value="Genomic_DNA"/>
</dbReference>
<sequence length="200" mass="21443">MAGLRERKKHATRQALGIAAMTLAVERGLDNVLVDDIAEAAGVSPRTFNNYFASKYEAICALAVDRSRRAGDALRARPADEPLWTALTAALAAEHRDDGPPTREWADGVRLVTGHPALQGEYLKAQALMRDALAEAIGERVGADPGDMFPAVLAGAAATATEIALDRWLAADPPTSVQHQVERALDELAEVWSRPLKETA</sequence>
<dbReference type="Proteomes" id="UP000548476">
    <property type="component" value="Unassembled WGS sequence"/>
</dbReference>
<evidence type="ECO:0000256" key="3">
    <source>
        <dbReference type="ARBA" id="ARBA00023163"/>
    </source>
</evidence>
<dbReference type="InterPro" id="IPR050109">
    <property type="entry name" value="HTH-type_TetR-like_transc_reg"/>
</dbReference>
<keyword evidence="3" id="KW-0804">Transcription</keyword>
<dbReference type="PROSITE" id="PS50977">
    <property type="entry name" value="HTH_TETR_2"/>
    <property type="match status" value="1"/>
</dbReference>
<dbReference type="InterPro" id="IPR001647">
    <property type="entry name" value="HTH_TetR"/>
</dbReference>
<keyword evidence="7" id="KW-1185">Reference proteome</keyword>
<dbReference type="AlphaFoldDB" id="A0A841FKA3"/>
<dbReference type="PANTHER" id="PTHR30055:SF238">
    <property type="entry name" value="MYCOFACTOCIN BIOSYNTHESIS TRANSCRIPTIONAL REGULATOR MFTR-RELATED"/>
    <property type="match status" value="1"/>
</dbReference>
<dbReference type="RefSeq" id="WP_184785984.1">
    <property type="nucleotide sequence ID" value="NZ_BONT01000022.1"/>
</dbReference>
<dbReference type="Pfam" id="PF00440">
    <property type="entry name" value="TetR_N"/>
    <property type="match status" value="1"/>
</dbReference>
<proteinExistence type="predicted"/>
<dbReference type="SUPFAM" id="SSF46689">
    <property type="entry name" value="Homeodomain-like"/>
    <property type="match status" value="1"/>
</dbReference>
<dbReference type="PANTHER" id="PTHR30055">
    <property type="entry name" value="HTH-TYPE TRANSCRIPTIONAL REGULATOR RUTR"/>
    <property type="match status" value="1"/>
</dbReference>
<evidence type="ECO:0000259" key="5">
    <source>
        <dbReference type="PROSITE" id="PS50977"/>
    </source>
</evidence>
<dbReference type="GO" id="GO:0000976">
    <property type="term" value="F:transcription cis-regulatory region binding"/>
    <property type="evidence" value="ECO:0007669"/>
    <property type="project" value="TreeGrafter"/>
</dbReference>
<keyword evidence="2 4" id="KW-0238">DNA-binding</keyword>
<dbReference type="InterPro" id="IPR009057">
    <property type="entry name" value="Homeodomain-like_sf"/>
</dbReference>
<dbReference type="InterPro" id="IPR041347">
    <property type="entry name" value="MftR_C"/>
</dbReference>
<dbReference type="Gene3D" id="1.10.10.60">
    <property type="entry name" value="Homeodomain-like"/>
    <property type="match status" value="1"/>
</dbReference>
<evidence type="ECO:0000256" key="2">
    <source>
        <dbReference type="ARBA" id="ARBA00023125"/>
    </source>
</evidence>